<evidence type="ECO:0000313" key="3">
    <source>
        <dbReference type="EMBL" id="ACF46078.1"/>
    </source>
</evidence>
<dbReference type="RefSeq" id="WP_012505615.1">
    <property type="nucleotide sequence ID" value="NC_011059.1"/>
</dbReference>
<feature type="domain" description="Fumarylacetoacetase-like C-terminal" evidence="2">
    <location>
        <begin position="14"/>
        <end position="218"/>
    </location>
</feature>
<accession>B4S7P1</accession>
<dbReference type="AlphaFoldDB" id="B4S7P1"/>
<keyword evidence="1" id="KW-0479">Metal-binding</keyword>
<dbReference type="InterPro" id="IPR011234">
    <property type="entry name" value="Fumarylacetoacetase-like_C"/>
</dbReference>
<reference evidence="3" key="1">
    <citation type="submission" date="2008-06" db="EMBL/GenBank/DDBJ databases">
        <title>Complete sequence of chromosome of Prosthecochloris aestuarii DSM 271.</title>
        <authorList>
            <consortium name="US DOE Joint Genome Institute"/>
            <person name="Lucas S."/>
            <person name="Copeland A."/>
            <person name="Lapidus A."/>
            <person name="Glavina del Rio T."/>
            <person name="Dalin E."/>
            <person name="Tice H."/>
            <person name="Bruce D."/>
            <person name="Goodwin L."/>
            <person name="Pitluck S."/>
            <person name="Schmutz J."/>
            <person name="Larimer F."/>
            <person name="Land M."/>
            <person name="Hauser L."/>
            <person name="Kyrpides N."/>
            <person name="Anderson I."/>
            <person name="Liu Z."/>
            <person name="Li T."/>
            <person name="Zhao F."/>
            <person name="Overmann J."/>
            <person name="Bryant D.A."/>
            <person name="Richardson P."/>
        </authorList>
    </citation>
    <scope>NUCLEOTIDE SEQUENCE [LARGE SCALE GENOMIC DNA]</scope>
    <source>
        <strain evidence="3">DSM 271</strain>
    </source>
</reference>
<gene>
    <name evidence="3" type="ordered locus">Paes_1039</name>
</gene>
<evidence type="ECO:0000313" key="4">
    <source>
        <dbReference type="Proteomes" id="UP000002725"/>
    </source>
</evidence>
<evidence type="ECO:0000259" key="2">
    <source>
        <dbReference type="Pfam" id="PF01557"/>
    </source>
</evidence>
<dbReference type="Pfam" id="PF01557">
    <property type="entry name" value="FAA_hydrolase"/>
    <property type="match status" value="1"/>
</dbReference>
<dbReference type="PANTHER" id="PTHR11820:SF7">
    <property type="entry name" value="ACYLPYRUVASE FAHD1, MITOCHONDRIAL"/>
    <property type="match status" value="1"/>
</dbReference>
<dbReference type="HOGENOM" id="CLU_028458_5_0_10"/>
<keyword evidence="3" id="KW-0378">Hydrolase</keyword>
<dbReference type="InterPro" id="IPR036663">
    <property type="entry name" value="Fumarylacetoacetase_C_sf"/>
</dbReference>
<dbReference type="PANTHER" id="PTHR11820">
    <property type="entry name" value="ACYLPYRUVASE"/>
    <property type="match status" value="1"/>
</dbReference>
<evidence type="ECO:0000256" key="1">
    <source>
        <dbReference type="ARBA" id="ARBA00022723"/>
    </source>
</evidence>
<keyword evidence="4" id="KW-1185">Reference proteome</keyword>
<dbReference type="eggNOG" id="COG0179">
    <property type="taxonomic scope" value="Bacteria"/>
</dbReference>
<dbReference type="Gene3D" id="3.90.850.10">
    <property type="entry name" value="Fumarylacetoacetase-like, C-terminal domain"/>
    <property type="match status" value="1"/>
</dbReference>
<sequence length="239" mass="26109">MPLIPAATLAPSSIYCVGKNYEDHAREMLKWDGGTTLPPLNESDPIIFLKPVSALTPDYRTSIPCIEQQPVSHLMHYEAELVLLIGKDAEQIGLDEAPRYIQGYGVGLDMTLRDVQQQARQKGEPWLKSKGFRQSAMVSDIITAEDAGDPASLGFSLILNGKKVQQGAANQMIFNPFHLISYLSWIYGLRRGDLLFTGTPAGVGPVEPGDRLEAILEQTHNGAATALTHFEATIHEPGT</sequence>
<dbReference type="STRING" id="290512.Paes_1039"/>
<dbReference type="KEGG" id="paa:Paes_1039"/>
<dbReference type="EMBL" id="CP001108">
    <property type="protein sequence ID" value="ACF46078.1"/>
    <property type="molecule type" value="Genomic_DNA"/>
</dbReference>
<name>B4S7P1_PROA2</name>
<organism evidence="3 4">
    <name type="scientific">Prosthecochloris aestuarii (strain DSM 271 / SK 413)</name>
    <dbReference type="NCBI Taxonomy" id="290512"/>
    <lineage>
        <taxon>Bacteria</taxon>
        <taxon>Pseudomonadati</taxon>
        <taxon>Chlorobiota</taxon>
        <taxon>Chlorobiia</taxon>
        <taxon>Chlorobiales</taxon>
        <taxon>Chlorobiaceae</taxon>
        <taxon>Prosthecochloris</taxon>
    </lineage>
</organism>
<dbReference type="GO" id="GO:0018773">
    <property type="term" value="F:acetylpyruvate hydrolase activity"/>
    <property type="evidence" value="ECO:0007669"/>
    <property type="project" value="TreeGrafter"/>
</dbReference>
<proteinExistence type="predicted"/>
<dbReference type="GO" id="GO:0046872">
    <property type="term" value="F:metal ion binding"/>
    <property type="evidence" value="ECO:0007669"/>
    <property type="project" value="UniProtKB-KW"/>
</dbReference>
<dbReference type="SUPFAM" id="SSF56529">
    <property type="entry name" value="FAH"/>
    <property type="match status" value="1"/>
</dbReference>
<dbReference type="Proteomes" id="UP000002725">
    <property type="component" value="Chromosome"/>
</dbReference>
<protein>
    <submittedName>
        <fullName evidence="3">Fumarylacetoacetate (FAA) hydrolase</fullName>
    </submittedName>
</protein>